<sequence length="80" mass="8204">MLVPNNPIASEPQIPPTRCTPTTSSESSNPNLYFRPTASAQKIPAKRPITTAAHGATNAQAGVIATRPATAPDAAPNEVG</sequence>
<evidence type="ECO:0000256" key="1">
    <source>
        <dbReference type="SAM" id="MobiDB-lite"/>
    </source>
</evidence>
<reference evidence="2" key="1">
    <citation type="submission" date="2020-05" db="EMBL/GenBank/DDBJ databases">
        <authorList>
            <person name="Chiriac C."/>
            <person name="Salcher M."/>
            <person name="Ghai R."/>
            <person name="Kavagutti S V."/>
        </authorList>
    </citation>
    <scope>NUCLEOTIDE SEQUENCE</scope>
</reference>
<protein>
    <submittedName>
        <fullName evidence="2">Unannotated protein</fullName>
    </submittedName>
</protein>
<dbReference type="AlphaFoldDB" id="A0A6J6Z710"/>
<gene>
    <name evidence="2" type="ORF">UFOPK3124_00763</name>
</gene>
<name>A0A6J6Z710_9ZZZZ</name>
<feature type="region of interest" description="Disordered" evidence="1">
    <location>
        <begin position="1"/>
        <end position="33"/>
    </location>
</feature>
<organism evidence="2">
    <name type="scientific">freshwater metagenome</name>
    <dbReference type="NCBI Taxonomy" id="449393"/>
    <lineage>
        <taxon>unclassified sequences</taxon>
        <taxon>metagenomes</taxon>
        <taxon>ecological metagenomes</taxon>
    </lineage>
</organism>
<feature type="compositionally biased region" description="Low complexity" evidence="1">
    <location>
        <begin position="20"/>
        <end position="31"/>
    </location>
</feature>
<proteinExistence type="predicted"/>
<evidence type="ECO:0000313" key="2">
    <source>
        <dbReference type="EMBL" id="CAB4816233.1"/>
    </source>
</evidence>
<dbReference type="EMBL" id="CAFAAY010000051">
    <property type="protein sequence ID" value="CAB4816233.1"/>
    <property type="molecule type" value="Genomic_DNA"/>
</dbReference>
<accession>A0A6J6Z710</accession>